<dbReference type="PANTHER" id="PTHR43716:SF2">
    <property type="entry name" value="BLL6224 PROTEIN"/>
    <property type="match status" value="1"/>
</dbReference>
<gene>
    <name evidence="6" type="ORF">Mame_01057</name>
</gene>
<dbReference type="Gene3D" id="3.30.43.10">
    <property type="entry name" value="Uridine Diphospho-n-acetylenolpyruvylglucosamine Reductase, domain 2"/>
    <property type="match status" value="1"/>
</dbReference>
<dbReference type="SUPFAM" id="SSF55103">
    <property type="entry name" value="FAD-linked oxidases, C-terminal domain"/>
    <property type="match status" value="1"/>
</dbReference>
<dbReference type="EMBL" id="CP020330">
    <property type="protein sequence ID" value="AQZ50428.1"/>
    <property type="molecule type" value="Genomic_DNA"/>
</dbReference>
<evidence type="ECO:0000313" key="6">
    <source>
        <dbReference type="EMBL" id="AQZ50428.1"/>
    </source>
</evidence>
<dbReference type="InterPro" id="IPR016167">
    <property type="entry name" value="FAD-bd_PCMH_sub1"/>
</dbReference>
<reference evidence="6 7" key="1">
    <citation type="submission" date="2017-03" db="EMBL/GenBank/DDBJ databases">
        <title>Foreign affairs: Plasmid Transfer between Roseobacters and Rhizobia.</title>
        <authorList>
            <person name="Bartling P."/>
            <person name="Bunk B."/>
            <person name="Overmann J."/>
            <person name="Brinkmann H."/>
            <person name="Petersen J."/>
        </authorList>
    </citation>
    <scope>NUCLEOTIDE SEQUENCE [LARGE SCALE GENOMIC DNA]</scope>
    <source>
        <strain evidence="6 7">MACL11</strain>
    </source>
</reference>
<keyword evidence="3" id="KW-0285">Flavoprotein</keyword>
<dbReference type="Gene3D" id="3.30.70.2190">
    <property type="match status" value="1"/>
</dbReference>
<dbReference type="InterPro" id="IPR016169">
    <property type="entry name" value="FAD-bd_PCMH_sub2"/>
</dbReference>
<dbReference type="Proteomes" id="UP000191135">
    <property type="component" value="Chromosome"/>
</dbReference>
<dbReference type="GO" id="GO:0022904">
    <property type="term" value="P:respiratory electron transport chain"/>
    <property type="evidence" value="ECO:0007669"/>
    <property type="project" value="TreeGrafter"/>
</dbReference>
<comment type="similarity">
    <text evidence="2">Belongs to the FAD-binding oxidoreductase/transferase type 4 family.</text>
</comment>
<dbReference type="Pfam" id="PF01565">
    <property type="entry name" value="FAD_binding_4"/>
    <property type="match status" value="1"/>
</dbReference>
<evidence type="ECO:0000256" key="4">
    <source>
        <dbReference type="ARBA" id="ARBA00022827"/>
    </source>
</evidence>
<dbReference type="Gene3D" id="3.30.465.10">
    <property type="match status" value="1"/>
</dbReference>
<accession>A0A1U9YYC2</accession>
<dbReference type="InterPro" id="IPR006094">
    <property type="entry name" value="Oxid_FAD_bind_N"/>
</dbReference>
<keyword evidence="7" id="KW-1185">Reference proteome</keyword>
<dbReference type="GO" id="GO:0071949">
    <property type="term" value="F:FAD binding"/>
    <property type="evidence" value="ECO:0007669"/>
    <property type="project" value="InterPro"/>
</dbReference>
<organism evidence="6 7">
    <name type="scientific">Martelella mediterranea DSM 17316</name>
    <dbReference type="NCBI Taxonomy" id="1122214"/>
    <lineage>
        <taxon>Bacteria</taxon>
        <taxon>Pseudomonadati</taxon>
        <taxon>Pseudomonadota</taxon>
        <taxon>Alphaproteobacteria</taxon>
        <taxon>Hyphomicrobiales</taxon>
        <taxon>Aurantimonadaceae</taxon>
        <taxon>Martelella</taxon>
    </lineage>
</organism>
<evidence type="ECO:0000313" key="7">
    <source>
        <dbReference type="Proteomes" id="UP000191135"/>
    </source>
</evidence>
<dbReference type="AlphaFoldDB" id="A0A1U9YYC2"/>
<sequence length="474" mass="50324">MPGPEKDLIARFAEIVGPGHALTEPQDIAPYLTETRGLYHGATALVLKPGTTAEVAAIMTLASETKTPVVPASGRTGHVGGAVPREEGTDIVLSLERMTRIRKIDTAGNFMVVDGGVILAEAQRAAADNDRLFPLSLGSEGSARIGGNLATNAGGTAVLAYGNMRNLCLGLEVVLPTGEVWNGLRSLKKDNTGYDLRDLFIGAEGTLGVITGAVLKLFPRPKGHQVAFAGVASPEKALDLFNLAANRCASALTGFELMAHMAFAFTVKHTEGARDPLSATYPWYTLIDISTSDSQQSADDMITALLEEAFEQGLVEDAVIAKSEAEIAELWHMRETMSEAQKPEGGSIKHDVSVPVSSVPAFLREADTAVMAAVPGARICAFGHLGDGNIHYNISQPEGTDKAAFLARWGEVNAIVHAIVLAHGGSISAEHGIGRLKRDELARIREPIEIELMQRIKKAFDPAGIMNPDKVLKA</sequence>
<evidence type="ECO:0000259" key="5">
    <source>
        <dbReference type="PROSITE" id="PS51387"/>
    </source>
</evidence>
<dbReference type="PROSITE" id="PS51387">
    <property type="entry name" value="FAD_PCMH"/>
    <property type="match status" value="1"/>
</dbReference>
<keyword evidence="6" id="KW-0560">Oxidoreductase</keyword>
<evidence type="ECO:0000256" key="3">
    <source>
        <dbReference type="ARBA" id="ARBA00022630"/>
    </source>
</evidence>
<dbReference type="InterPro" id="IPR036318">
    <property type="entry name" value="FAD-bd_PCMH-like_sf"/>
</dbReference>
<evidence type="ECO:0000256" key="1">
    <source>
        <dbReference type="ARBA" id="ARBA00001974"/>
    </source>
</evidence>
<dbReference type="InterPro" id="IPR004113">
    <property type="entry name" value="FAD-bd_oxidored_4_C"/>
</dbReference>
<dbReference type="InterPro" id="IPR016166">
    <property type="entry name" value="FAD-bd_PCMH"/>
</dbReference>
<dbReference type="InterPro" id="IPR016164">
    <property type="entry name" value="FAD-linked_Oxase-like_C"/>
</dbReference>
<evidence type="ECO:0000256" key="2">
    <source>
        <dbReference type="ARBA" id="ARBA00008000"/>
    </source>
</evidence>
<dbReference type="InterPro" id="IPR016171">
    <property type="entry name" value="Vanillyl_alc_oxidase_C-sub2"/>
</dbReference>
<dbReference type="FunFam" id="1.10.45.10:FF:000001">
    <property type="entry name" value="D-lactate dehydrogenase mitochondrial"/>
    <property type="match status" value="1"/>
</dbReference>
<dbReference type="InterPro" id="IPR051264">
    <property type="entry name" value="FAD-oxidored/transferase_4"/>
</dbReference>
<dbReference type="EC" id="1.-.-.-" evidence="6"/>
<dbReference type="RefSeq" id="WP_018064790.1">
    <property type="nucleotide sequence ID" value="NZ_AQWH01000009.1"/>
</dbReference>
<name>A0A1U9YYC2_9HYPH</name>
<dbReference type="Gene3D" id="3.30.70.2740">
    <property type="match status" value="1"/>
</dbReference>
<dbReference type="GO" id="GO:0016491">
    <property type="term" value="F:oxidoreductase activity"/>
    <property type="evidence" value="ECO:0007669"/>
    <property type="project" value="UniProtKB-KW"/>
</dbReference>
<dbReference type="SUPFAM" id="SSF56176">
    <property type="entry name" value="FAD-binding/transporter-associated domain-like"/>
    <property type="match status" value="1"/>
</dbReference>
<keyword evidence="4" id="KW-0274">FAD</keyword>
<dbReference type="Gene3D" id="1.10.45.10">
    <property type="entry name" value="Vanillyl-alcohol Oxidase, Chain A, domain 4"/>
    <property type="match status" value="1"/>
</dbReference>
<dbReference type="STRING" id="1122214.Mame_01057"/>
<protein>
    <submittedName>
        <fullName evidence="6">Putative FAD-linked oxidoreductase</fullName>
        <ecNumber evidence="6">1.-.-.-</ecNumber>
    </submittedName>
</protein>
<dbReference type="KEGG" id="mmed:Mame_01057"/>
<dbReference type="PANTHER" id="PTHR43716">
    <property type="entry name" value="D-2-HYDROXYGLUTARATE DEHYDROGENASE, MITOCHONDRIAL"/>
    <property type="match status" value="1"/>
</dbReference>
<comment type="cofactor">
    <cofactor evidence="1">
        <name>FAD</name>
        <dbReference type="ChEBI" id="CHEBI:57692"/>
    </cofactor>
</comment>
<proteinExistence type="inferred from homology"/>
<dbReference type="Pfam" id="PF02913">
    <property type="entry name" value="FAD-oxidase_C"/>
    <property type="match status" value="1"/>
</dbReference>
<dbReference type="eggNOG" id="COG0277">
    <property type="taxonomic scope" value="Bacteria"/>
</dbReference>
<dbReference type="OrthoDB" id="9809290at2"/>
<feature type="domain" description="FAD-binding PCMH-type" evidence="5">
    <location>
        <begin position="39"/>
        <end position="220"/>
    </location>
</feature>